<keyword evidence="3" id="KW-1185">Reference proteome</keyword>
<feature type="compositionally biased region" description="Basic and acidic residues" evidence="1">
    <location>
        <begin position="499"/>
        <end position="511"/>
    </location>
</feature>
<name>A0A2A9MLP8_BESBE</name>
<sequence length="594" mass="61138">MNGTQGDAAASRPARRGDNAPPQKNGKKEQTQQAPRQRRKRQEPLEVVGQTEAQAKRSKRVKLSLASPYQKQSFGTNMTPEQEKSLLDALQTCGAQARAAGVPLRRFVVCGVNEVTSALESHQRALFLSSLPRSYSSTPPPLASARRLHPSPRAASSPPPVTEALSASSSASFSSSACSSSSSAPAASPHAAPVEASPLATAAPPSPAESSAGDAREGGGSTAASLRPESGERGATHTESCQNGETAARSATPLAETSEDLQTSGAGRGEREPRAFGEGAARKGHEGTGAQTLEGEAAPAGRPVEAAGAAQEASSAQRTKKAGEKADKGQAEGRLHSEGAECLVAAIGIVHTGLGARIVQHLPLMASLLGVPCLCFRNAGTALCDIFGLPCVAAFAILRAPAPWHSASSSPSSLALLARSTGESSDAPSQDSAVGLRAAIASFLSLSASLSPPSSASSYPFFLPRQVASNSCVAERAVVSLCASPASESPQESAGGEGAGRRREETRREADNAAETAAAPRPGVSVGSSAVGFHLRSACLATSFCDPIEGEAGSKKTRRALRRKTRRERRKRILKKAQERRAAVSKQASGEMKA</sequence>
<feature type="compositionally biased region" description="Low complexity" evidence="1">
    <location>
        <begin position="305"/>
        <end position="317"/>
    </location>
</feature>
<dbReference type="OrthoDB" id="333972at2759"/>
<comment type="caution">
    <text evidence="2">The sequence shown here is derived from an EMBL/GenBank/DDBJ whole genome shotgun (WGS) entry which is preliminary data.</text>
</comment>
<feature type="region of interest" description="Disordered" evidence="1">
    <location>
        <begin position="547"/>
        <end position="594"/>
    </location>
</feature>
<feature type="compositionally biased region" description="Basic residues" evidence="1">
    <location>
        <begin position="555"/>
        <end position="575"/>
    </location>
</feature>
<gene>
    <name evidence="2" type="ORF">BESB_047890</name>
</gene>
<accession>A0A2A9MLP8</accession>
<dbReference type="KEGG" id="bbes:BESB_047890"/>
<dbReference type="GeneID" id="40309719"/>
<evidence type="ECO:0000313" key="2">
    <source>
        <dbReference type="EMBL" id="PFH36597.1"/>
    </source>
</evidence>
<reference evidence="2 3" key="1">
    <citation type="submission" date="2017-09" db="EMBL/GenBank/DDBJ databases">
        <title>Genome sequencing of Besnoitia besnoiti strain Bb-Ger1.</title>
        <authorList>
            <person name="Schares G."/>
            <person name="Venepally P."/>
            <person name="Lorenzi H.A."/>
        </authorList>
    </citation>
    <scope>NUCLEOTIDE SEQUENCE [LARGE SCALE GENOMIC DNA]</scope>
    <source>
        <strain evidence="2 3">Bb-Ger1</strain>
    </source>
</reference>
<proteinExistence type="predicted"/>
<feature type="region of interest" description="Disordered" evidence="1">
    <location>
        <begin position="131"/>
        <end position="334"/>
    </location>
</feature>
<evidence type="ECO:0000313" key="3">
    <source>
        <dbReference type="Proteomes" id="UP000224006"/>
    </source>
</evidence>
<protein>
    <submittedName>
        <fullName evidence="2">Uncharacterized protein</fullName>
    </submittedName>
</protein>
<feature type="compositionally biased region" description="Low complexity" evidence="1">
    <location>
        <begin position="164"/>
        <end position="212"/>
    </location>
</feature>
<feature type="compositionally biased region" description="Low complexity" evidence="1">
    <location>
        <begin position="513"/>
        <end position="523"/>
    </location>
</feature>
<feature type="compositionally biased region" description="Basic and acidic residues" evidence="1">
    <location>
        <begin position="268"/>
        <end position="286"/>
    </location>
</feature>
<feature type="region of interest" description="Disordered" evidence="1">
    <location>
        <begin position="485"/>
        <end position="525"/>
    </location>
</feature>
<feature type="compositionally biased region" description="Low complexity" evidence="1">
    <location>
        <begin position="485"/>
        <end position="494"/>
    </location>
</feature>
<dbReference type="Proteomes" id="UP000224006">
    <property type="component" value="Chromosome III"/>
</dbReference>
<feature type="region of interest" description="Disordered" evidence="1">
    <location>
        <begin position="1"/>
        <end position="79"/>
    </location>
</feature>
<dbReference type="AlphaFoldDB" id="A0A2A9MLP8"/>
<dbReference type="RefSeq" id="XP_029220606.1">
    <property type="nucleotide sequence ID" value="XM_029363240.1"/>
</dbReference>
<feature type="compositionally biased region" description="Basic and acidic residues" evidence="1">
    <location>
        <begin position="321"/>
        <end position="334"/>
    </location>
</feature>
<dbReference type="EMBL" id="NWUJ01000003">
    <property type="protein sequence ID" value="PFH36597.1"/>
    <property type="molecule type" value="Genomic_DNA"/>
</dbReference>
<feature type="compositionally biased region" description="Polar residues" evidence="1">
    <location>
        <begin position="67"/>
        <end position="79"/>
    </location>
</feature>
<evidence type="ECO:0000256" key="1">
    <source>
        <dbReference type="SAM" id="MobiDB-lite"/>
    </source>
</evidence>
<organism evidence="2 3">
    <name type="scientific">Besnoitia besnoiti</name>
    <name type="common">Apicomplexan protozoan</name>
    <dbReference type="NCBI Taxonomy" id="94643"/>
    <lineage>
        <taxon>Eukaryota</taxon>
        <taxon>Sar</taxon>
        <taxon>Alveolata</taxon>
        <taxon>Apicomplexa</taxon>
        <taxon>Conoidasida</taxon>
        <taxon>Coccidia</taxon>
        <taxon>Eucoccidiorida</taxon>
        <taxon>Eimeriorina</taxon>
        <taxon>Sarcocystidae</taxon>
        <taxon>Besnoitia</taxon>
    </lineage>
</organism>
<dbReference type="VEuPathDB" id="ToxoDB:BESB_047890"/>